<protein>
    <submittedName>
        <fullName evidence="1">Uncharacterized protein</fullName>
    </submittedName>
</protein>
<sequence length="91" mass="9550">MNGTSRAVTNENIQGPQGACVGPGDTVLVCSMDKNSIVHLSVDGNIIGTYPVDMQKPTSIGLSKNGTRLAVSNSVNGNKKLHLYKISPAMH</sequence>
<dbReference type="Gene3D" id="2.120.10.30">
    <property type="entry name" value="TolB, C-terminal domain"/>
    <property type="match status" value="1"/>
</dbReference>
<keyword evidence="2" id="KW-1185">Reference proteome</keyword>
<dbReference type="Proteomes" id="UP000828390">
    <property type="component" value="Unassembled WGS sequence"/>
</dbReference>
<proteinExistence type="predicted"/>
<accession>A0A9D4FWX9</accession>
<gene>
    <name evidence="1" type="ORF">DPMN_133406</name>
</gene>
<dbReference type="AlphaFoldDB" id="A0A9D4FWX9"/>
<evidence type="ECO:0000313" key="1">
    <source>
        <dbReference type="EMBL" id="KAH3805109.1"/>
    </source>
</evidence>
<reference evidence="1" key="2">
    <citation type="submission" date="2020-11" db="EMBL/GenBank/DDBJ databases">
        <authorList>
            <person name="McCartney M.A."/>
            <person name="Auch B."/>
            <person name="Kono T."/>
            <person name="Mallez S."/>
            <person name="Becker A."/>
            <person name="Gohl D.M."/>
            <person name="Silverstein K.A.T."/>
            <person name="Koren S."/>
            <person name="Bechman K.B."/>
            <person name="Herman A."/>
            <person name="Abrahante J.E."/>
            <person name="Garbe J."/>
        </authorList>
    </citation>
    <scope>NUCLEOTIDE SEQUENCE</scope>
    <source>
        <strain evidence="1">Duluth1</strain>
        <tissue evidence="1">Whole animal</tissue>
    </source>
</reference>
<name>A0A9D4FWX9_DREPO</name>
<organism evidence="1 2">
    <name type="scientific">Dreissena polymorpha</name>
    <name type="common">Zebra mussel</name>
    <name type="synonym">Mytilus polymorpha</name>
    <dbReference type="NCBI Taxonomy" id="45954"/>
    <lineage>
        <taxon>Eukaryota</taxon>
        <taxon>Metazoa</taxon>
        <taxon>Spiralia</taxon>
        <taxon>Lophotrochozoa</taxon>
        <taxon>Mollusca</taxon>
        <taxon>Bivalvia</taxon>
        <taxon>Autobranchia</taxon>
        <taxon>Heteroconchia</taxon>
        <taxon>Euheterodonta</taxon>
        <taxon>Imparidentia</taxon>
        <taxon>Neoheterodontei</taxon>
        <taxon>Myida</taxon>
        <taxon>Dreissenoidea</taxon>
        <taxon>Dreissenidae</taxon>
        <taxon>Dreissena</taxon>
    </lineage>
</organism>
<dbReference type="EMBL" id="JAIWYP010000006">
    <property type="protein sequence ID" value="KAH3805109.1"/>
    <property type="molecule type" value="Genomic_DNA"/>
</dbReference>
<reference evidence="1" key="1">
    <citation type="journal article" date="2019" name="bioRxiv">
        <title>The Genome of the Zebra Mussel, Dreissena polymorpha: A Resource for Invasive Species Research.</title>
        <authorList>
            <person name="McCartney M.A."/>
            <person name="Auch B."/>
            <person name="Kono T."/>
            <person name="Mallez S."/>
            <person name="Zhang Y."/>
            <person name="Obille A."/>
            <person name="Becker A."/>
            <person name="Abrahante J.E."/>
            <person name="Garbe J."/>
            <person name="Badalamenti J.P."/>
            <person name="Herman A."/>
            <person name="Mangelson H."/>
            <person name="Liachko I."/>
            <person name="Sullivan S."/>
            <person name="Sone E.D."/>
            <person name="Koren S."/>
            <person name="Silverstein K.A.T."/>
            <person name="Beckman K.B."/>
            <person name="Gohl D.M."/>
        </authorList>
    </citation>
    <scope>NUCLEOTIDE SEQUENCE</scope>
    <source>
        <strain evidence="1">Duluth1</strain>
        <tissue evidence="1">Whole animal</tissue>
    </source>
</reference>
<dbReference type="InterPro" id="IPR011042">
    <property type="entry name" value="6-blade_b-propeller_TolB-like"/>
</dbReference>
<dbReference type="SUPFAM" id="SSF63829">
    <property type="entry name" value="Calcium-dependent phosphotriesterase"/>
    <property type="match status" value="1"/>
</dbReference>
<evidence type="ECO:0000313" key="2">
    <source>
        <dbReference type="Proteomes" id="UP000828390"/>
    </source>
</evidence>
<comment type="caution">
    <text evidence="1">The sequence shown here is derived from an EMBL/GenBank/DDBJ whole genome shotgun (WGS) entry which is preliminary data.</text>
</comment>